<feature type="compositionally biased region" description="Low complexity" evidence="1">
    <location>
        <begin position="530"/>
        <end position="539"/>
    </location>
</feature>
<reference evidence="2 3" key="1">
    <citation type="journal article" date="2019" name="Sci. Rep.">
        <title>Comparative genomics of chytrid fungi reveal insights into the obligate biotrophic and pathogenic lifestyle of Synchytrium endobioticum.</title>
        <authorList>
            <person name="van de Vossenberg B.T.L.H."/>
            <person name="Warris S."/>
            <person name="Nguyen H.D.T."/>
            <person name="van Gent-Pelzer M.P.E."/>
            <person name="Joly D.L."/>
            <person name="van de Geest H.C."/>
            <person name="Bonants P.J.M."/>
            <person name="Smith D.S."/>
            <person name="Levesque C.A."/>
            <person name="van der Lee T.A.J."/>
        </authorList>
    </citation>
    <scope>NUCLEOTIDE SEQUENCE [LARGE SCALE GENOMIC DNA]</scope>
    <source>
        <strain evidence="2 3">CBS 675.73</strain>
    </source>
</reference>
<accession>A0A507DQI1</accession>
<feature type="region of interest" description="Disordered" evidence="1">
    <location>
        <begin position="658"/>
        <end position="700"/>
    </location>
</feature>
<evidence type="ECO:0000256" key="1">
    <source>
        <dbReference type="SAM" id="MobiDB-lite"/>
    </source>
</evidence>
<sequence length="914" mass="99351">STLSTNEDSDAGYASPVVDSLPHAHVHSTQSTARSNKNRRRVSEEAAGSRHFHYTNHRANRKSANRNRHMLQESMLSESDFDVTQAPRRLDPAGTHSDYASDAFQISKDPEHPSAHTREPSIENATEKPTDTPAVVDASFEFPKRLPSSESGHANISPPKIAHDPSLTGSSVHTSSCNTKSQQPTTDTESKSNLSNSLKTTMTFEHSIRLKDGDDESGSLTSSTDKHQGSISGLGSFWRRSFSRPPSIHESSLGESPTGGGILPKLNIFKRKSNADLASLATGANAASANGDGSKSPIIPASPIATMMKGLWPTKQSGVSSSSISKQTIEPSTSESIVSTLAAAAVISTQKLSSSVPTLKLPKPGRKDKSKAAEQSQPVEIFPTKHELRAMSSSLSSSDISKSIKSGSESKRFWGSKSKSKKEQRNRLQTDGIMLKDWSPHSGEPFVSSTERLVSDLTARTEHSLSSSPSASYANAATSVNDSNSAPFDPTIPYHDEEARNWVDVQRYSTESGGKQKSVKGLSRDHELKSVSGSSSTNSASKFFSLRKRASNETMKSEFLRLAATSKPFTPSYEHQANPEPAYHLRDQFTPSPSRSMNIGPSPTDANYSPSDYGRMLNHISGSRNYQLHYEQFSNPNYIHPNSVAVSDSDDGSFVLKSKRRSQPHSSFVEPIQRPNSATPSINSAPGSNRKTRSIGEPATTPIASTDMQFMSPNGSSTDSTVLDSPLYSPFFSGFEIPMTQRPSPSFGSSAASSFAQSQLSRGSRHHHYHHHHHFYHHSGTLTEATEGTTTAISTTSHHTDSAMSPLVNLPLANVKEHESDLRDSFKRLRKLSADAGLYTHQLLAAQRDSVGGVSAGGRVNAVSNRNKLSARSTGSLRMEDENEWNENLQEIVNEDDMKRRAGFGLFDKEDGFY</sequence>
<feature type="compositionally biased region" description="Low complexity" evidence="1">
    <location>
        <begin position="392"/>
        <end position="407"/>
    </location>
</feature>
<dbReference type="EMBL" id="QEAP01000950">
    <property type="protein sequence ID" value="TPX53447.1"/>
    <property type="molecule type" value="Genomic_DNA"/>
</dbReference>
<feature type="region of interest" description="Disordered" evidence="1">
    <location>
        <begin position="107"/>
        <end position="232"/>
    </location>
</feature>
<feature type="region of interest" description="Disordered" evidence="1">
    <location>
        <begin position="583"/>
        <end position="604"/>
    </location>
</feature>
<feature type="compositionally biased region" description="Low complexity" evidence="1">
    <location>
        <begin position="464"/>
        <end position="479"/>
    </location>
</feature>
<feature type="compositionally biased region" description="Polar residues" evidence="1">
    <location>
        <begin position="674"/>
        <end position="689"/>
    </location>
</feature>
<dbReference type="Proteomes" id="UP000320333">
    <property type="component" value="Unassembled WGS sequence"/>
</dbReference>
<feature type="compositionally biased region" description="Polar residues" evidence="1">
    <location>
        <begin position="589"/>
        <end position="604"/>
    </location>
</feature>
<comment type="caution">
    <text evidence="2">The sequence shown here is derived from an EMBL/GenBank/DDBJ whole genome shotgun (WGS) entry which is preliminary data.</text>
</comment>
<dbReference type="AlphaFoldDB" id="A0A507DQI1"/>
<protein>
    <submittedName>
        <fullName evidence="2">Uncharacterized protein</fullName>
    </submittedName>
</protein>
<keyword evidence="3" id="KW-1185">Reference proteome</keyword>
<feature type="compositionally biased region" description="Basic and acidic residues" evidence="1">
    <location>
        <begin position="108"/>
        <end position="130"/>
    </location>
</feature>
<evidence type="ECO:0000313" key="3">
    <source>
        <dbReference type="Proteomes" id="UP000320333"/>
    </source>
</evidence>
<feature type="region of interest" description="Disordered" evidence="1">
    <location>
        <begin position="1"/>
        <end position="51"/>
    </location>
</feature>
<organism evidence="2 3">
    <name type="scientific">Chytriomyces confervae</name>
    <dbReference type="NCBI Taxonomy" id="246404"/>
    <lineage>
        <taxon>Eukaryota</taxon>
        <taxon>Fungi</taxon>
        <taxon>Fungi incertae sedis</taxon>
        <taxon>Chytridiomycota</taxon>
        <taxon>Chytridiomycota incertae sedis</taxon>
        <taxon>Chytridiomycetes</taxon>
        <taxon>Chytridiales</taxon>
        <taxon>Chytriomycetaceae</taxon>
        <taxon>Chytriomyces</taxon>
    </lineage>
</organism>
<feature type="non-terminal residue" evidence="2">
    <location>
        <position position="1"/>
    </location>
</feature>
<feature type="region of interest" description="Disordered" evidence="1">
    <location>
        <begin position="354"/>
        <end position="494"/>
    </location>
</feature>
<evidence type="ECO:0000313" key="2">
    <source>
        <dbReference type="EMBL" id="TPX53447.1"/>
    </source>
</evidence>
<proteinExistence type="predicted"/>
<gene>
    <name evidence="2" type="ORF">CcCBS67573_g09702</name>
</gene>
<feature type="compositionally biased region" description="Polar residues" evidence="1">
    <location>
        <begin position="218"/>
        <end position="232"/>
    </location>
</feature>
<dbReference type="OrthoDB" id="2137067at2759"/>
<feature type="compositionally biased region" description="Polar residues" evidence="1">
    <location>
        <begin position="167"/>
        <end position="204"/>
    </location>
</feature>
<feature type="region of interest" description="Disordered" evidence="1">
    <location>
        <begin position="508"/>
        <end position="539"/>
    </location>
</feature>
<name>A0A507DQI1_9FUNG</name>